<proteinExistence type="predicted"/>
<evidence type="ECO:0000256" key="1">
    <source>
        <dbReference type="SAM" id="MobiDB-lite"/>
    </source>
</evidence>
<evidence type="ECO:0000313" key="2">
    <source>
        <dbReference type="EMBL" id="MFC5528801.1"/>
    </source>
</evidence>
<reference evidence="3" key="1">
    <citation type="journal article" date="2019" name="Int. J. Syst. Evol. Microbiol.">
        <title>The Global Catalogue of Microorganisms (GCM) 10K type strain sequencing project: providing services to taxonomists for standard genome sequencing and annotation.</title>
        <authorList>
            <consortium name="The Broad Institute Genomics Platform"/>
            <consortium name="The Broad Institute Genome Sequencing Center for Infectious Disease"/>
            <person name="Wu L."/>
            <person name="Ma J."/>
        </authorList>
    </citation>
    <scope>NUCLEOTIDE SEQUENCE [LARGE SCALE GENOMIC DNA]</scope>
    <source>
        <strain evidence="3">CGMCC 1.18578</strain>
    </source>
</reference>
<protein>
    <submittedName>
        <fullName evidence="2">Uncharacterized protein</fullName>
    </submittedName>
</protein>
<evidence type="ECO:0000313" key="3">
    <source>
        <dbReference type="Proteomes" id="UP001596108"/>
    </source>
</evidence>
<gene>
    <name evidence="2" type="ORF">ACFPQ4_04940</name>
</gene>
<dbReference type="EMBL" id="JBHSNC010000012">
    <property type="protein sequence ID" value="MFC5528801.1"/>
    <property type="molecule type" value="Genomic_DNA"/>
</dbReference>
<sequence>MTENNQFLDPPIAPQYRSDEPETLSNQEELDEVTRLADEPQQNEGYRSECRE</sequence>
<feature type="region of interest" description="Disordered" evidence="1">
    <location>
        <begin position="1"/>
        <end position="52"/>
    </location>
</feature>
<name>A0ABW0QUY9_9BACL</name>
<keyword evidence="3" id="KW-1185">Reference proteome</keyword>
<comment type="caution">
    <text evidence="2">The sequence shown here is derived from an EMBL/GenBank/DDBJ whole genome shotgun (WGS) entry which is preliminary data.</text>
</comment>
<dbReference type="Proteomes" id="UP001596108">
    <property type="component" value="Unassembled WGS sequence"/>
</dbReference>
<dbReference type="RefSeq" id="WP_378110662.1">
    <property type="nucleotide sequence ID" value="NZ_JBHSNC010000012.1"/>
</dbReference>
<organism evidence="2 3">
    <name type="scientific">Cohnella yongneupensis</name>
    <dbReference type="NCBI Taxonomy" id="425006"/>
    <lineage>
        <taxon>Bacteria</taxon>
        <taxon>Bacillati</taxon>
        <taxon>Bacillota</taxon>
        <taxon>Bacilli</taxon>
        <taxon>Bacillales</taxon>
        <taxon>Paenibacillaceae</taxon>
        <taxon>Cohnella</taxon>
    </lineage>
</organism>
<accession>A0ABW0QUY9</accession>